<keyword evidence="10" id="KW-1185">Reference proteome</keyword>
<dbReference type="PANTHER" id="PTHR30176">
    <property type="entry name" value="FERREDOXIN-TYPE PROTEIN NAPH"/>
    <property type="match status" value="1"/>
</dbReference>
<dbReference type="InterPro" id="IPR014116">
    <property type="entry name" value="Cyt_c_oxidase_cbb3_FixG"/>
</dbReference>
<dbReference type="Gene3D" id="3.30.70.20">
    <property type="match status" value="1"/>
</dbReference>
<keyword evidence="7" id="KW-0812">Transmembrane</keyword>
<evidence type="ECO:0000259" key="8">
    <source>
        <dbReference type="PROSITE" id="PS51379"/>
    </source>
</evidence>
<evidence type="ECO:0000256" key="7">
    <source>
        <dbReference type="SAM" id="Phobius"/>
    </source>
</evidence>
<accession>A0ABT6RDW4</accession>
<dbReference type="Proteomes" id="UP001226434">
    <property type="component" value="Unassembled WGS sequence"/>
</dbReference>
<feature type="transmembrane region" description="Helical" evidence="7">
    <location>
        <begin position="49"/>
        <end position="67"/>
    </location>
</feature>
<dbReference type="NCBIfam" id="TIGR02745">
    <property type="entry name" value="ccoG_rdxA_fixG"/>
    <property type="match status" value="1"/>
</dbReference>
<feature type="domain" description="4Fe-4S ferredoxin-type" evidence="8">
    <location>
        <begin position="265"/>
        <end position="293"/>
    </location>
</feature>
<keyword evidence="7" id="KW-1133">Transmembrane helix</keyword>
<keyword evidence="3" id="KW-0479">Metal-binding</keyword>
<dbReference type="InterPro" id="IPR013783">
    <property type="entry name" value="Ig-like_fold"/>
</dbReference>
<dbReference type="InterPro" id="IPR032879">
    <property type="entry name" value="FixG_C"/>
</dbReference>
<feature type="transmembrane region" description="Helical" evidence="7">
    <location>
        <begin position="344"/>
        <end position="362"/>
    </location>
</feature>
<dbReference type="Pfam" id="PF13746">
    <property type="entry name" value="Fer4_18"/>
    <property type="match status" value="1"/>
</dbReference>
<dbReference type="PROSITE" id="PS51379">
    <property type="entry name" value="4FE4S_FER_2"/>
    <property type="match status" value="1"/>
</dbReference>
<gene>
    <name evidence="9" type="primary">ccoG</name>
    <name evidence="9" type="ORF">QJ048_13280</name>
</gene>
<evidence type="ECO:0000256" key="6">
    <source>
        <dbReference type="ARBA" id="ARBA00023014"/>
    </source>
</evidence>
<keyword evidence="7" id="KW-0472">Membrane</keyword>
<dbReference type="Pfam" id="PF12801">
    <property type="entry name" value="Fer4_5"/>
    <property type="match status" value="1"/>
</dbReference>
<evidence type="ECO:0000256" key="2">
    <source>
        <dbReference type="ARBA" id="ARBA00022485"/>
    </source>
</evidence>
<dbReference type="PROSITE" id="PS00198">
    <property type="entry name" value="4FE4S_FER_1"/>
    <property type="match status" value="1"/>
</dbReference>
<comment type="caution">
    <text evidence="9">The sequence shown here is derived from an EMBL/GenBank/DDBJ whole genome shotgun (WGS) entry which is preliminary data.</text>
</comment>
<dbReference type="SUPFAM" id="SSF54862">
    <property type="entry name" value="4Fe-4S ferredoxins"/>
    <property type="match status" value="1"/>
</dbReference>
<dbReference type="PANTHER" id="PTHR30176:SF3">
    <property type="entry name" value="FERREDOXIN-TYPE PROTEIN NAPH"/>
    <property type="match status" value="1"/>
</dbReference>
<dbReference type="EMBL" id="JASBRG010000007">
    <property type="protein sequence ID" value="MDI3320756.1"/>
    <property type="molecule type" value="Genomic_DNA"/>
</dbReference>
<evidence type="ECO:0000256" key="5">
    <source>
        <dbReference type="ARBA" id="ARBA00023004"/>
    </source>
</evidence>
<keyword evidence="2" id="KW-0004">4Fe-4S</keyword>
<keyword evidence="6" id="KW-0411">Iron-sulfur</keyword>
<reference evidence="9 10" key="1">
    <citation type="submission" date="2023-05" db="EMBL/GenBank/DDBJ databases">
        <title>Genome sequence of Pinibacter sp. MAH-24.</title>
        <authorList>
            <person name="Huq M.A."/>
        </authorList>
    </citation>
    <scope>NUCLEOTIDE SEQUENCE [LARGE SCALE GENOMIC DNA]</scope>
    <source>
        <strain evidence="9 10">MAH-24</strain>
    </source>
</reference>
<protein>
    <submittedName>
        <fullName evidence="9">Cytochrome c oxidase accessory protein CcoG</fullName>
    </submittedName>
</protein>
<dbReference type="InterPro" id="IPR017896">
    <property type="entry name" value="4Fe4S_Fe-S-bd"/>
</dbReference>
<evidence type="ECO:0000313" key="10">
    <source>
        <dbReference type="Proteomes" id="UP001226434"/>
    </source>
</evidence>
<organism evidence="9 10">
    <name type="scientific">Pinibacter soli</name>
    <dbReference type="NCBI Taxonomy" id="3044211"/>
    <lineage>
        <taxon>Bacteria</taxon>
        <taxon>Pseudomonadati</taxon>
        <taxon>Bacteroidota</taxon>
        <taxon>Chitinophagia</taxon>
        <taxon>Chitinophagales</taxon>
        <taxon>Chitinophagaceae</taxon>
        <taxon>Pinibacter</taxon>
    </lineage>
</organism>
<sequence length="475" mass="53985">MASTDPDTKKSVKEEDVSFRDRLATVDDTGKRKWIFAQKPKGKFYRARTICSWFFFLLFIGLPFVYVNGRPLFLFNFPGARFILFGKIFWPQDFFILGLGMVSFIIFIILFTAAFGRLFCGWVCPQTIFMEMFFRKVEYLIEGSAAEQKLLAGEGWTTKKIMKKGTKHIVFFLLSFIIANIFLAYIIGVKELYKIITEPVSEHIVGLFSLMLFSGIFYAVYAYFREQACTVVCPYGRLQSVLLDKNSMIVAYDYKRGEPRGKYSKVAKVDLGDCLACFQCVKVCPTGIDIRNGTQMECVGCTACIDACDTMMEKTNRPTGLIRYASDNGIETGEKLHYSTRMKLYSLLLGILVMILATMLMTRKDVDATLMRTPGMLYQERGKDTLTNLYDVKVVNKTYKDVPLTFKLEGTNGHVEIVGGNHILVHKDGQGAGSFFIALPKSDVKKRTTVIRISMYNGDEKIDEMETKFLGFVDE</sequence>
<proteinExistence type="predicted"/>
<feature type="transmembrane region" description="Helical" evidence="7">
    <location>
        <begin position="203"/>
        <end position="224"/>
    </location>
</feature>
<dbReference type="InterPro" id="IPR017900">
    <property type="entry name" value="4Fe4S_Fe_S_CS"/>
</dbReference>
<dbReference type="RefSeq" id="WP_282334861.1">
    <property type="nucleotide sequence ID" value="NZ_JASBRG010000007.1"/>
</dbReference>
<feature type="transmembrane region" description="Helical" evidence="7">
    <location>
        <begin position="169"/>
        <end position="188"/>
    </location>
</feature>
<dbReference type="InterPro" id="IPR051684">
    <property type="entry name" value="Electron_Trans/Redox"/>
</dbReference>
<dbReference type="Pfam" id="PF11614">
    <property type="entry name" value="FixG_C"/>
    <property type="match status" value="1"/>
</dbReference>
<keyword evidence="4" id="KW-0249">Electron transport</keyword>
<evidence type="ECO:0000256" key="4">
    <source>
        <dbReference type="ARBA" id="ARBA00022982"/>
    </source>
</evidence>
<evidence type="ECO:0000313" key="9">
    <source>
        <dbReference type="EMBL" id="MDI3320756.1"/>
    </source>
</evidence>
<dbReference type="Gene3D" id="2.60.40.10">
    <property type="entry name" value="Immunoglobulins"/>
    <property type="match status" value="1"/>
</dbReference>
<evidence type="ECO:0000256" key="3">
    <source>
        <dbReference type="ARBA" id="ARBA00022723"/>
    </source>
</evidence>
<feature type="transmembrane region" description="Helical" evidence="7">
    <location>
        <begin position="94"/>
        <end position="120"/>
    </location>
</feature>
<evidence type="ECO:0000256" key="1">
    <source>
        <dbReference type="ARBA" id="ARBA00022448"/>
    </source>
</evidence>
<keyword evidence="5" id="KW-0408">Iron</keyword>
<keyword evidence="1" id="KW-0813">Transport</keyword>
<name>A0ABT6RDW4_9BACT</name>